<feature type="region of interest" description="Disordered" evidence="2">
    <location>
        <begin position="469"/>
        <end position="488"/>
    </location>
</feature>
<gene>
    <name evidence="3" type="ORF">FSB_LOCUS52375</name>
</gene>
<name>A0A2N9IKC7_FAGSY</name>
<feature type="region of interest" description="Disordered" evidence="2">
    <location>
        <begin position="678"/>
        <end position="719"/>
    </location>
</feature>
<accession>A0A2N9IKC7</accession>
<evidence type="ECO:0000256" key="1">
    <source>
        <dbReference type="SAM" id="Coils"/>
    </source>
</evidence>
<evidence type="ECO:0000313" key="3">
    <source>
        <dbReference type="EMBL" id="SPD24493.1"/>
    </source>
</evidence>
<sequence length="719" mass="80525">MTVLRELWYCHVAESYPSTPAAPSNPPRFPCAYPFFIRFSGAVLEVFWNSKWVMRHIVGKLSTSSFQRYKVCANRSSDEGVMAPGSRGIGAVFVHSSGEDSGQTGDAIGEPRVPRRSRSHYLSNAPGLADQLVASRKDSAREGGFFRSGIPADPDKFLAIREFHVVHGCVLFPMCPGSQINLLRVRKTLCASAATSVGKFRKFQHSLISSACFHVRAWPCTEASLGSQDMILRTGGRRNVPYAKGPSYLDENDLKSSLVWLATWAEPLVWPRKRSKILHCSVCKDVLSRKVNHKEFTEKKTEFVERKTVEHLLKKPCFIDCKGFLRSTPFLLEHVPSYNSFQNTSRVKDLRQVEVTISRPGKSTEAIIEAIPISKRKVPVPLLVTPLADPYFIPAIPSLDISLPEIRFPSLFDPTPKPTEEMPIQKRSISLGSILERSDPTPTSDALPTLIPPLGFTQGEMVMKKVVKRKRGEEDDGEEVGEQQLMALTEPLKSPISASKGKSKNDRATRKANVVGKSLLFPKDMKSWQENSFEHVIENLKRNSVFSVQGIFKVGSRLLETKRLLREALVENVSLKELEKTALTKIHATESQHKSAEAGLMTTEHQVRELKAKYDDEFNRVYELRVENQKLLADLKAARAEVKKTEDAGWDSTLDQAGVDDASDLYNMGRKLRLYEVAPTEETEETAAEDPQDPEQVLMEDVNEGADEDATEEEDIVEI</sequence>
<feature type="compositionally biased region" description="Acidic residues" evidence="2">
    <location>
        <begin position="679"/>
        <end position="693"/>
    </location>
</feature>
<dbReference type="EMBL" id="OIVN01005913">
    <property type="protein sequence ID" value="SPD24493.1"/>
    <property type="molecule type" value="Genomic_DNA"/>
</dbReference>
<feature type="coiled-coil region" evidence="1">
    <location>
        <begin position="621"/>
        <end position="648"/>
    </location>
</feature>
<protein>
    <submittedName>
        <fullName evidence="3">Uncharacterized protein</fullName>
    </submittedName>
</protein>
<evidence type="ECO:0000256" key="2">
    <source>
        <dbReference type="SAM" id="MobiDB-lite"/>
    </source>
</evidence>
<proteinExistence type="predicted"/>
<dbReference type="AlphaFoldDB" id="A0A2N9IKC7"/>
<organism evidence="3">
    <name type="scientific">Fagus sylvatica</name>
    <name type="common">Beechnut</name>
    <dbReference type="NCBI Taxonomy" id="28930"/>
    <lineage>
        <taxon>Eukaryota</taxon>
        <taxon>Viridiplantae</taxon>
        <taxon>Streptophyta</taxon>
        <taxon>Embryophyta</taxon>
        <taxon>Tracheophyta</taxon>
        <taxon>Spermatophyta</taxon>
        <taxon>Magnoliopsida</taxon>
        <taxon>eudicotyledons</taxon>
        <taxon>Gunneridae</taxon>
        <taxon>Pentapetalae</taxon>
        <taxon>rosids</taxon>
        <taxon>fabids</taxon>
        <taxon>Fagales</taxon>
        <taxon>Fagaceae</taxon>
        <taxon>Fagus</taxon>
    </lineage>
</organism>
<keyword evidence="1" id="KW-0175">Coiled coil</keyword>
<feature type="compositionally biased region" description="Acidic residues" evidence="2">
    <location>
        <begin position="701"/>
        <end position="719"/>
    </location>
</feature>
<reference evidence="3" key="1">
    <citation type="submission" date="2018-02" db="EMBL/GenBank/DDBJ databases">
        <authorList>
            <person name="Cohen D.B."/>
            <person name="Kent A.D."/>
        </authorList>
    </citation>
    <scope>NUCLEOTIDE SEQUENCE</scope>
</reference>